<comment type="caution">
    <text evidence="6">The sequence shown here is derived from an EMBL/GenBank/DDBJ whole genome shotgun (WGS) entry which is preliminary data.</text>
</comment>
<name>A0A368E2N4_9PROT</name>
<dbReference type="GO" id="GO:0003700">
    <property type="term" value="F:DNA-binding transcription factor activity"/>
    <property type="evidence" value="ECO:0007669"/>
    <property type="project" value="TreeGrafter"/>
</dbReference>
<dbReference type="PROSITE" id="PS50943">
    <property type="entry name" value="HTH_CROC1"/>
    <property type="match status" value="1"/>
</dbReference>
<dbReference type="InterPro" id="IPR026281">
    <property type="entry name" value="HTH_RamB"/>
</dbReference>
<dbReference type="CDD" id="cd00093">
    <property type="entry name" value="HTH_XRE"/>
    <property type="match status" value="1"/>
</dbReference>
<evidence type="ECO:0000313" key="7">
    <source>
        <dbReference type="Proteomes" id="UP000252132"/>
    </source>
</evidence>
<evidence type="ECO:0000259" key="5">
    <source>
        <dbReference type="PROSITE" id="PS50943"/>
    </source>
</evidence>
<evidence type="ECO:0000256" key="3">
    <source>
        <dbReference type="ARBA" id="ARBA00023125"/>
    </source>
</evidence>
<dbReference type="Pfam" id="PF06114">
    <property type="entry name" value="Peptidase_M78"/>
    <property type="match status" value="1"/>
</dbReference>
<dbReference type="PIRSF" id="PIRSF019251">
    <property type="entry name" value="Rv0465c"/>
    <property type="match status" value="1"/>
</dbReference>
<evidence type="ECO:0000256" key="1">
    <source>
        <dbReference type="ARBA" id="ARBA00007227"/>
    </source>
</evidence>
<dbReference type="SUPFAM" id="SSF47413">
    <property type="entry name" value="lambda repressor-like DNA-binding domains"/>
    <property type="match status" value="1"/>
</dbReference>
<dbReference type="Gene3D" id="1.10.260.40">
    <property type="entry name" value="lambda repressor-like DNA-binding domains"/>
    <property type="match status" value="1"/>
</dbReference>
<dbReference type="GO" id="GO:0005829">
    <property type="term" value="C:cytosol"/>
    <property type="evidence" value="ECO:0007669"/>
    <property type="project" value="TreeGrafter"/>
</dbReference>
<keyword evidence="4" id="KW-0804">Transcription</keyword>
<dbReference type="InterPro" id="IPR010982">
    <property type="entry name" value="Lambda_DNA-bd_dom_sf"/>
</dbReference>
<dbReference type="PANTHER" id="PTHR46797:SF23">
    <property type="entry name" value="HTH-TYPE TRANSCRIPTIONAL REGULATOR SUTR"/>
    <property type="match status" value="1"/>
</dbReference>
<comment type="similarity">
    <text evidence="1">Belongs to the short-chain fatty acyl-CoA assimilation regulator (ScfR) family.</text>
</comment>
<accession>A0A368E2N4</accession>
<dbReference type="InterPro" id="IPR001387">
    <property type="entry name" value="Cro/C1-type_HTH"/>
</dbReference>
<dbReference type="InterPro" id="IPR018653">
    <property type="entry name" value="ScfR_C"/>
</dbReference>
<protein>
    <submittedName>
        <fullName evidence="6">ImmA/IrrE family metallo-endopeptidase</fullName>
    </submittedName>
</protein>
<feature type="domain" description="HTH cro/C1-type" evidence="5">
    <location>
        <begin position="19"/>
        <end position="73"/>
    </location>
</feature>
<dbReference type="GO" id="GO:0003677">
    <property type="term" value="F:DNA binding"/>
    <property type="evidence" value="ECO:0007669"/>
    <property type="project" value="UniProtKB-KW"/>
</dbReference>
<evidence type="ECO:0000256" key="2">
    <source>
        <dbReference type="ARBA" id="ARBA00023015"/>
    </source>
</evidence>
<reference evidence="6 7" key="1">
    <citation type="journal article" date="2018" name="Microbiome">
        <title>Fine metagenomic profile of the Mediterranean stratified and mixed water columns revealed by assembly and recruitment.</title>
        <authorList>
            <person name="Haro-Moreno J.M."/>
            <person name="Lopez-Perez M."/>
            <person name="De La Torre J.R."/>
            <person name="Picazo A."/>
            <person name="Camacho A."/>
            <person name="Rodriguez-Valera F."/>
        </authorList>
    </citation>
    <scope>NUCLEOTIDE SEQUENCE [LARGE SCALE GENOMIC DNA]</scope>
    <source>
        <strain evidence="6">MED-G55</strain>
    </source>
</reference>
<dbReference type="Proteomes" id="UP000252132">
    <property type="component" value="Unassembled WGS sequence"/>
</dbReference>
<sequence>MNELRGTNQDRKLFAGMRIRRLRRDLGLTQAVMADSLGISTSYLNLIERDQRPVSAQILIKMVDVFDIDPRGLAGDEEARAYTQLREIFADPMFHDTPVADQEIRDISAASPNAVDAIARLFQTYRDASTTSSMLAERLADNTHGETTSALMSFEEVRDFINQRSNHFPELDDYAEELYMKAGLVDDDPFLALRHYLQETHGVSTRIGPVDLMGDDLRRYDRHRQTLFLSELLNQSSRAFQIAYQLAYFEHSKAVEEIINGSKLENPEAQRLARLALINYAAAAILMPYGIFLQTAEDNGYDITLLSRRFGTSFEQVCHRLTTLQRPGAKGVPFFLIRIDNAGNVSKRFAAGGFHFSRFGGTCPRWNIHDSFRQPGKVMTQIICMEDGTRYFSVSRTVSRNRSAFDKQDNQFAIGLGCEISHAGKLVYSHQYNLEETKSDMPIGVNCRLCERLDCHQRATPPLMRSLRVDDNIRGLSPFDF</sequence>
<dbReference type="InterPro" id="IPR050807">
    <property type="entry name" value="TransReg_Diox_bact_type"/>
</dbReference>
<dbReference type="SMART" id="SM00530">
    <property type="entry name" value="HTH_XRE"/>
    <property type="match status" value="1"/>
</dbReference>
<gene>
    <name evidence="6" type="ORF">DBW69_02440</name>
</gene>
<keyword evidence="3" id="KW-0238">DNA-binding</keyword>
<dbReference type="EMBL" id="QOQF01000005">
    <property type="protein sequence ID" value="RCL77796.1"/>
    <property type="molecule type" value="Genomic_DNA"/>
</dbReference>
<dbReference type="InterPro" id="IPR010359">
    <property type="entry name" value="IrrE_HExxH"/>
</dbReference>
<dbReference type="Pfam" id="PF09856">
    <property type="entry name" value="ScfRs"/>
    <property type="match status" value="1"/>
</dbReference>
<dbReference type="AlphaFoldDB" id="A0A368E2N4"/>
<proteinExistence type="inferred from homology"/>
<dbReference type="Pfam" id="PF01381">
    <property type="entry name" value="HTH_3"/>
    <property type="match status" value="1"/>
</dbReference>
<keyword evidence="2" id="KW-0805">Transcription regulation</keyword>
<evidence type="ECO:0000313" key="6">
    <source>
        <dbReference type="EMBL" id="RCL77796.1"/>
    </source>
</evidence>
<evidence type="ECO:0000256" key="4">
    <source>
        <dbReference type="ARBA" id="ARBA00023163"/>
    </source>
</evidence>
<organism evidence="6 7">
    <name type="scientific">PS1 clade bacterium</name>
    <dbReference type="NCBI Taxonomy" id="2175152"/>
    <lineage>
        <taxon>Bacteria</taxon>
        <taxon>Pseudomonadati</taxon>
        <taxon>Pseudomonadota</taxon>
        <taxon>Alphaproteobacteria</taxon>
        <taxon>PS1 clade</taxon>
    </lineage>
</organism>
<dbReference type="PANTHER" id="PTHR46797">
    <property type="entry name" value="HTH-TYPE TRANSCRIPTIONAL REGULATOR"/>
    <property type="match status" value="1"/>
</dbReference>